<evidence type="ECO:0000259" key="2">
    <source>
        <dbReference type="PROSITE" id="PS50975"/>
    </source>
</evidence>
<dbReference type="GO" id="GO:0005524">
    <property type="term" value="F:ATP binding"/>
    <property type="evidence" value="ECO:0007669"/>
    <property type="project" value="UniProtKB-UniRule"/>
</dbReference>
<dbReference type="Gene3D" id="3.30.470.20">
    <property type="entry name" value="ATP-grasp fold, B domain"/>
    <property type="match status" value="1"/>
</dbReference>
<dbReference type="EMBL" id="JACCKD010000001">
    <property type="protein sequence ID" value="MBA0123934.1"/>
    <property type="molecule type" value="Genomic_DNA"/>
</dbReference>
<dbReference type="RefSeq" id="WP_180890864.1">
    <property type="nucleotide sequence ID" value="NZ_JACCKD010000001.1"/>
</dbReference>
<organism evidence="3 4">
    <name type="scientific">Haloechinothrix aidingensis</name>
    <dbReference type="NCBI Taxonomy" id="2752311"/>
    <lineage>
        <taxon>Bacteria</taxon>
        <taxon>Bacillati</taxon>
        <taxon>Actinomycetota</taxon>
        <taxon>Actinomycetes</taxon>
        <taxon>Pseudonocardiales</taxon>
        <taxon>Pseudonocardiaceae</taxon>
        <taxon>Haloechinothrix</taxon>
    </lineage>
</organism>
<name>A0A837ZV22_9PSEU</name>
<proteinExistence type="predicted"/>
<keyword evidence="1" id="KW-0547">Nucleotide-binding</keyword>
<gene>
    <name evidence="3" type="ORF">H0B56_00065</name>
</gene>
<keyword evidence="4" id="KW-1185">Reference proteome</keyword>
<reference evidence="3 4" key="1">
    <citation type="submission" date="2020-07" db="EMBL/GenBank/DDBJ databases">
        <title>Genome of Haloechinothrix sp.</title>
        <authorList>
            <person name="Tang S.-K."/>
            <person name="Yang L."/>
            <person name="Zhu W.-Y."/>
        </authorList>
    </citation>
    <scope>NUCLEOTIDE SEQUENCE [LARGE SCALE GENOMIC DNA]</scope>
    <source>
        <strain evidence="3 4">YIM 98757</strain>
    </source>
</reference>
<sequence length="413" mass="44173">MSADIATTGPAAVAPELRDGYEVHQAALRRGLNVIQFPRQVMMAGLPDGAGTAGGAQPQELSFAHGVPQTSTLSAVTYAQDKRMRRALLTNAGLPIPKGGAYSVGKGMEFAKRLIERIGYPVVVKPAIGDNTIETRTGLRDEDELASAIDYLRIPTTSRPTYTRAAFALTLLSEPEELDGRVMMPSSYRFLLEKHVSGEYLRFLVLGDEVCSVVHCPGGPWAGAERQHRDVTGETHTGLTELARQAVRAVPGLAVAAVDIVTEDHTADAEAQDPRIVEVSERPWLATQAGVSARLSQDLGDAILRSHAAELDLGLGEQHDEVAVDLHLEGVTEPAKAIAVVAETGRNSGLTGHVSVTDPVEGIADGVVQGRPDAIAWLTENLLDARIEGGYRAALVEERSRPVERMDPLAVRD</sequence>
<protein>
    <recommendedName>
        <fullName evidence="2">ATP-grasp domain-containing protein</fullName>
    </recommendedName>
</protein>
<feature type="domain" description="ATP-grasp" evidence="2">
    <location>
        <begin position="86"/>
        <end position="308"/>
    </location>
</feature>
<accession>A0A837ZV22</accession>
<dbReference type="SUPFAM" id="SSF56059">
    <property type="entry name" value="Glutathione synthetase ATP-binding domain-like"/>
    <property type="match status" value="1"/>
</dbReference>
<evidence type="ECO:0000256" key="1">
    <source>
        <dbReference type="PROSITE-ProRule" id="PRU00409"/>
    </source>
</evidence>
<dbReference type="GO" id="GO:0046872">
    <property type="term" value="F:metal ion binding"/>
    <property type="evidence" value="ECO:0007669"/>
    <property type="project" value="InterPro"/>
</dbReference>
<evidence type="ECO:0000313" key="4">
    <source>
        <dbReference type="Proteomes" id="UP000582974"/>
    </source>
</evidence>
<keyword evidence="1" id="KW-0067">ATP-binding</keyword>
<dbReference type="Gene3D" id="3.30.1490.20">
    <property type="entry name" value="ATP-grasp fold, A domain"/>
    <property type="match status" value="1"/>
</dbReference>
<dbReference type="Proteomes" id="UP000582974">
    <property type="component" value="Unassembled WGS sequence"/>
</dbReference>
<dbReference type="InterPro" id="IPR011761">
    <property type="entry name" value="ATP-grasp"/>
</dbReference>
<evidence type="ECO:0000313" key="3">
    <source>
        <dbReference type="EMBL" id="MBA0123934.1"/>
    </source>
</evidence>
<comment type="caution">
    <text evidence="3">The sequence shown here is derived from an EMBL/GenBank/DDBJ whole genome shotgun (WGS) entry which is preliminary data.</text>
</comment>
<dbReference type="PROSITE" id="PS50975">
    <property type="entry name" value="ATP_GRASP"/>
    <property type="match status" value="1"/>
</dbReference>
<dbReference type="InterPro" id="IPR013815">
    <property type="entry name" value="ATP_grasp_subdomain_1"/>
</dbReference>
<dbReference type="AlphaFoldDB" id="A0A837ZV22"/>